<dbReference type="Pfam" id="PF06881">
    <property type="entry name" value="Elongin_A"/>
    <property type="match status" value="1"/>
</dbReference>
<dbReference type="InParanoid" id="A0A804JPP8"/>
<name>A0A804JPP8_MUSAM</name>
<protein>
    <submittedName>
        <fullName evidence="2">(wild Malaysian banana) hypothetical protein</fullName>
    </submittedName>
</protein>
<evidence type="ECO:0000313" key="2">
    <source>
        <dbReference type="EMBL" id="CAG1848546.1"/>
    </source>
</evidence>
<organism evidence="3 4">
    <name type="scientific">Musa acuminata subsp. malaccensis</name>
    <name type="common">Wild banana</name>
    <name type="synonym">Musa malaccensis</name>
    <dbReference type="NCBI Taxonomy" id="214687"/>
    <lineage>
        <taxon>Eukaryota</taxon>
        <taxon>Viridiplantae</taxon>
        <taxon>Streptophyta</taxon>
        <taxon>Embryophyta</taxon>
        <taxon>Tracheophyta</taxon>
        <taxon>Spermatophyta</taxon>
        <taxon>Magnoliopsida</taxon>
        <taxon>Liliopsida</taxon>
        <taxon>Zingiberales</taxon>
        <taxon>Musaceae</taxon>
        <taxon>Musa</taxon>
    </lineage>
</organism>
<keyword evidence="4" id="KW-1185">Reference proteome</keyword>
<dbReference type="InterPro" id="IPR010684">
    <property type="entry name" value="RNA_pol_II_trans_fac_SIII_A"/>
</dbReference>
<dbReference type="GO" id="GO:0070449">
    <property type="term" value="C:elongin complex"/>
    <property type="evidence" value="ECO:0007669"/>
    <property type="project" value="InterPro"/>
</dbReference>
<dbReference type="AlphaFoldDB" id="A0A804JPP8"/>
<reference evidence="2" key="1">
    <citation type="submission" date="2021-03" db="EMBL/GenBank/DDBJ databases">
        <authorList>
            <consortium name="Genoscope - CEA"/>
            <person name="William W."/>
        </authorList>
    </citation>
    <scope>NUCLEOTIDE SEQUENCE</scope>
    <source>
        <strain evidence="2">Doubled-haploid Pahang</strain>
    </source>
</reference>
<evidence type="ECO:0000256" key="1">
    <source>
        <dbReference type="SAM" id="Coils"/>
    </source>
</evidence>
<evidence type="ECO:0000313" key="3">
    <source>
        <dbReference type="EnsemblPlants" id="Ma06_p37260.1"/>
    </source>
</evidence>
<gene>
    <name evidence="2" type="ORF">GSMUA_183410.1</name>
</gene>
<sequence length="109" mass="12832">MELHLLKDILPHCNINELTHIENSTKESHAEGTDDSWKRFYEQQFGVESANTVINRMKQKKVVSKWRLLYEAKQKEREEAKNRMAKKLEQSYAESQASESSYTFIFCAC</sequence>
<dbReference type="EMBL" id="HG996471">
    <property type="protein sequence ID" value="CAG1848546.1"/>
    <property type="molecule type" value="Genomic_DNA"/>
</dbReference>
<dbReference type="GO" id="GO:0006368">
    <property type="term" value="P:transcription elongation by RNA polymerase II"/>
    <property type="evidence" value="ECO:0007669"/>
    <property type="project" value="InterPro"/>
</dbReference>
<dbReference type="PANTHER" id="PTHR47543">
    <property type="entry name" value="OS08G0169600 PROTEIN"/>
    <property type="match status" value="1"/>
</dbReference>
<feature type="coiled-coil region" evidence="1">
    <location>
        <begin position="63"/>
        <end position="90"/>
    </location>
</feature>
<dbReference type="Gene3D" id="6.10.250.3180">
    <property type="match status" value="1"/>
</dbReference>
<reference evidence="3" key="2">
    <citation type="submission" date="2021-05" db="UniProtKB">
        <authorList>
            <consortium name="EnsemblPlants"/>
        </authorList>
    </citation>
    <scope>IDENTIFICATION</scope>
    <source>
        <strain evidence="3">subsp. malaccensis</strain>
    </source>
</reference>
<evidence type="ECO:0000313" key="4">
    <source>
        <dbReference type="Proteomes" id="UP000012960"/>
    </source>
</evidence>
<keyword evidence="1" id="KW-0175">Coiled coil</keyword>
<dbReference type="PANTHER" id="PTHR47543:SF2">
    <property type="entry name" value="RNA POLYMERASE II TRANSCRIPTION FACTOR SIII SUBUNIT A"/>
    <property type="match status" value="1"/>
</dbReference>
<dbReference type="Gramene" id="Ma06_t37260.1">
    <property type="protein sequence ID" value="Ma06_p37260.1"/>
    <property type="gene ID" value="Ma06_g37260"/>
</dbReference>
<dbReference type="EnsemblPlants" id="Ma06_t37260.1">
    <property type="protein sequence ID" value="Ma06_p37260.1"/>
    <property type="gene ID" value="Ma06_g37260"/>
</dbReference>
<accession>A0A804JPP8</accession>
<proteinExistence type="predicted"/>
<dbReference type="Proteomes" id="UP000012960">
    <property type="component" value="Unplaced"/>
</dbReference>